<dbReference type="EMBL" id="JANCYU010000006">
    <property type="protein sequence ID" value="KAK4522493.1"/>
    <property type="molecule type" value="Genomic_DNA"/>
</dbReference>
<dbReference type="Gene3D" id="2.40.50.140">
    <property type="entry name" value="Nucleic acid-binding proteins"/>
    <property type="match status" value="1"/>
</dbReference>
<dbReference type="PANTHER" id="PTHR10724:SF10">
    <property type="entry name" value="S1 RNA-BINDING DOMAIN-CONTAINING PROTEIN 1"/>
    <property type="match status" value="1"/>
</dbReference>
<keyword evidence="3" id="KW-1185">Reference proteome</keyword>
<feature type="domain" description="S1 motif" evidence="1">
    <location>
        <begin position="54"/>
        <end position="123"/>
    </location>
</feature>
<dbReference type="InterPro" id="IPR012340">
    <property type="entry name" value="NA-bd_OB-fold"/>
</dbReference>
<evidence type="ECO:0000313" key="2">
    <source>
        <dbReference type="EMBL" id="KAK4522493.1"/>
    </source>
</evidence>
<dbReference type="PROSITE" id="PS50126">
    <property type="entry name" value="S1"/>
    <property type="match status" value="1"/>
</dbReference>
<dbReference type="InterPro" id="IPR003029">
    <property type="entry name" value="S1_domain"/>
</dbReference>
<dbReference type="Proteomes" id="UP001300502">
    <property type="component" value="Unassembled WGS sequence"/>
</dbReference>
<dbReference type="SMART" id="SM00316">
    <property type="entry name" value="S1"/>
    <property type="match status" value="1"/>
</dbReference>
<sequence>MYSVSRKMTLLRNKPLVWRPVRACETKAQNSEQLGNRNSRSRPERIPLSQLQYNVLYEGTVTKLLKYGFLVDIGAERNAFVHISEIKAGYVANISSEVKLGQRIFVVLLGIKPNEGRIEASVKAAQKLLAAGIYNLEISRLTEWGDIEKQPYKEVCAGIDEHYEDEDFTEVFLKTRRYT</sequence>
<dbReference type="SUPFAM" id="SSF50249">
    <property type="entry name" value="Nucleic acid-binding proteins"/>
    <property type="match status" value="1"/>
</dbReference>
<dbReference type="InterPro" id="IPR050437">
    <property type="entry name" value="Ribos_protein_bS1-like"/>
</dbReference>
<dbReference type="PANTHER" id="PTHR10724">
    <property type="entry name" value="30S RIBOSOMAL PROTEIN S1"/>
    <property type="match status" value="1"/>
</dbReference>
<reference evidence="2 3" key="1">
    <citation type="submission" date="2022-07" db="EMBL/GenBank/DDBJ databases">
        <title>Genome-wide signatures of adaptation to extreme environments.</title>
        <authorList>
            <person name="Cho C.H."/>
            <person name="Yoon H.S."/>
        </authorList>
    </citation>
    <scope>NUCLEOTIDE SEQUENCE [LARGE SCALE GENOMIC DNA]</scope>
    <source>
        <strain evidence="2 3">108.79 E11</strain>
    </source>
</reference>
<protein>
    <recommendedName>
        <fullName evidence="1">S1 motif domain-containing protein</fullName>
    </recommendedName>
</protein>
<proteinExistence type="predicted"/>
<name>A0AAV9I5L2_9RHOD</name>
<accession>A0AAV9I5L2</accession>
<dbReference type="Pfam" id="PF00575">
    <property type="entry name" value="S1"/>
    <property type="match status" value="1"/>
</dbReference>
<organism evidence="2 3">
    <name type="scientific">Galdieria yellowstonensis</name>
    <dbReference type="NCBI Taxonomy" id="3028027"/>
    <lineage>
        <taxon>Eukaryota</taxon>
        <taxon>Rhodophyta</taxon>
        <taxon>Bangiophyceae</taxon>
        <taxon>Galdieriales</taxon>
        <taxon>Galdieriaceae</taxon>
        <taxon>Galdieria</taxon>
    </lineage>
</organism>
<evidence type="ECO:0000313" key="3">
    <source>
        <dbReference type="Proteomes" id="UP001300502"/>
    </source>
</evidence>
<dbReference type="GO" id="GO:0003735">
    <property type="term" value="F:structural constituent of ribosome"/>
    <property type="evidence" value="ECO:0007669"/>
    <property type="project" value="TreeGrafter"/>
</dbReference>
<dbReference type="AlphaFoldDB" id="A0AAV9I5L2"/>
<comment type="caution">
    <text evidence="2">The sequence shown here is derived from an EMBL/GenBank/DDBJ whole genome shotgun (WGS) entry which is preliminary data.</text>
</comment>
<dbReference type="GO" id="GO:0003729">
    <property type="term" value="F:mRNA binding"/>
    <property type="evidence" value="ECO:0007669"/>
    <property type="project" value="TreeGrafter"/>
</dbReference>
<gene>
    <name evidence="2" type="ORF">GAYE_PCTG10G0383</name>
</gene>
<evidence type="ECO:0000259" key="1">
    <source>
        <dbReference type="PROSITE" id="PS50126"/>
    </source>
</evidence>
<dbReference type="GO" id="GO:0006412">
    <property type="term" value="P:translation"/>
    <property type="evidence" value="ECO:0007669"/>
    <property type="project" value="TreeGrafter"/>
</dbReference>